<dbReference type="RefSeq" id="WP_132210526.1">
    <property type="nucleotide sequence ID" value="NZ_SLWN01000006.1"/>
</dbReference>
<evidence type="ECO:0000259" key="1">
    <source>
        <dbReference type="PROSITE" id="PS51186"/>
    </source>
</evidence>
<dbReference type="OrthoDB" id="9797456at2"/>
<dbReference type="InterPro" id="IPR016181">
    <property type="entry name" value="Acyl_CoA_acyltransferase"/>
</dbReference>
<dbReference type="InterPro" id="IPR013653">
    <property type="entry name" value="GCN5-like_dom"/>
</dbReference>
<dbReference type="InterPro" id="IPR000182">
    <property type="entry name" value="GNAT_dom"/>
</dbReference>
<accession>A0A4R2HGN6</accession>
<dbReference type="Pfam" id="PF08445">
    <property type="entry name" value="FR47"/>
    <property type="match status" value="1"/>
</dbReference>
<proteinExistence type="predicted"/>
<organism evidence="2 3">
    <name type="scientific">Kribbella steppae</name>
    <dbReference type="NCBI Taxonomy" id="2512223"/>
    <lineage>
        <taxon>Bacteria</taxon>
        <taxon>Bacillati</taxon>
        <taxon>Actinomycetota</taxon>
        <taxon>Actinomycetes</taxon>
        <taxon>Propionibacteriales</taxon>
        <taxon>Kribbellaceae</taxon>
        <taxon>Kribbella</taxon>
    </lineage>
</organism>
<protein>
    <submittedName>
        <fullName evidence="2">Acetyltransferase (GNAT) family protein</fullName>
    </submittedName>
</protein>
<dbReference type="EMBL" id="SLWN01000006">
    <property type="protein sequence ID" value="TCO28334.1"/>
    <property type="molecule type" value="Genomic_DNA"/>
</dbReference>
<feature type="domain" description="N-acetyltransferase" evidence="1">
    <location>
        <begin position="118"/>
        <end position="263"/>
    </location>
</feature>
<dbReference type="Proteomes" id="UP000294508">
    <property type="component" value="Unassembled WGS sequence"/>
</dbReference>
<gene>
    <name evidence="2" type="ORF">EV652_106320</name>
</gene>
<comment type="caution">
    <text evidence="2">The sequence shown here is derived from an EMBL/GenBank/DDBJ whole genome shotgun (WGS) entry which is preliminary data.</text>
</comment>
<evidence type="ECO:0000313" key="2">
    <source>
        <dbReference type="EMBL" id="TCO28334.1"/>
    </source>
</evidence>
<sequence>MEIVSLGFRTDLLLLKLSGSEFTDAGDYVVVRTPDNPGFWWGNFLLFRTPFAPGDLQSRLAAFHAEFPAAKHVALGIDSADGVVGAEDELVAAGIEVGRDVVMTTSEVVPPSRPNDESTYRYLSSDDDWEQLLQLGLATAPMEVDEGYLEFSRRKLASRRALVEAGHGMWFGAFEGERLQSSLGLMFDGQGLARFQNVQTHPDDRNKGIASTLIHRASTYGLTEGGAKTLVMVADPEYLAIRLYRALGFHDTETQLQLSLPPS</sequence>
<evidence type="ECO:0000313" key="3">
    <source>
        <dbReference type="Proteomes" id="UP000294508"/>
    </source>
</evidence>
<dbReference type="SUPFAM" id="SSF55729">
    <property type="entry name" value="Acyl-CoA N-acyltransferases (Nat)"/>
    <property type="match status" value="1"/>
</dbReference>
<keyword evidence="2" id="KW-0808">Transferase</keyword>
<reference evidence="2 3" key="1">
    <citation type="journal article" date="2015" name="Stand. Genomic Sci.">
        <title>Genomic Encyclopedia of Bacterial and Archaeal Type Strains, Phase III: the genomes of soil and plant-associated and newly described type strains.</title>
        <authorList>
            <person name="Whitman W.B."/>
            <person name="Woyke T."/>
            <person name="Klenk H.P."/>
            <person name="Zhou Y."/>
            <person name="Lilburn T.G."/>
            <person name="Beck B.J."/>
            <person name="De Vos P."/>
            <person name="Vandamme P."/>
            <person name="Eisen J.A."/>
            <person name="Garrity G."/>
            <person name="Hugenholtz P."/>
            <person name="Kyrpides N.C."/>
        </authorList>
    </citation>
    <scope>NUCLEOTIDE SEQUENCE [LARGE SCALE GENOMIC DNA]</scope>
    <source>
        <strain evidence="2 3">VKM Ac-2572</strain>
    </source>
</reference>
<keyword evidence="3" id="KW-1185">Reference proteome</keyword>
<dbReference type="PROSITE" id="PS51186">
    <property type="entry name" value="GNAT"/>
    <property type="match status" value="1"/>
</dbReference>
<dbReference type="Gene3D" id="3.40.630.30">
    <property type="match status" value="1"/>
</dbReference>
<dbReference type="GO" id="GO:0016747">
    <property type="term" value="F:acyltransferase activity, transferring groups other than amino-acyl groups"/>
    <property type="evidence" value="ECO:0007669"/>
    <property type="project" value="InterPro"/>
</dbReference>
<dbReference type="AlphaFoldDB" id="A0A4R2HGN6"/>
<name>A0A4R2HGN6_9ACTN</name>